<dbReference type="HOGENOM" id="CLU_005934_0_0_1"/>
<dbReference type="InParanoid" id="B5RT54"/>
<dbReference type="InterPro" id="IPR036864">
    <property type="entry name" value="Zn2-C6_fun-type_DNA-bd_sf"/>
</dbReference>
<evidence type="ECO:0000256" key="6">
    <source>
        <dbReference type="SAM" id="MobiDB-lite"/>
    </source>
</evidence>
<name>B5RT54_DEBHA</name>
<dbReference type="InterPro" id="IPR007219">
    <property type="entry name" value="XnlR_reg_dom"/>
</dbReference>
<evidence type="ECO:0000256" key="3">
    <source>
        <dbReference type="ARBA" id="ARBA00023125"/>
    </source>
</evidence>
<dbReference type="OMA" id="GARLFWK"/>
<dbReference type="GO" id="GO:0005634">
    <property type="term" value="C:nucleus"/>
    <property type="evidence" value="ECO:0007669"/>
    <property type="project" value="TreeGrafter"/>
</dbReference>
<evidence type="ECO:0000259" key="7">
    <source>
        <dbReference type="PROSITE" id="PS50048"/>
    </source>
</evidence>
<gene>
    <name evidence="8" type="ordered locus">DEHA2C00748g</name>
</gene>
<dbReference type="AlphaFoldDB" id="B5RT54"/>
<dbReference type="PANTHER" id="PTHR31069">
    <property type="entry name" value="OLEATE-ACTIVATED TRANSCRIPTION FACTOR 1-RELATED"/>
    <property type="match status" value="1"/>
</dbReference>
<feature type="domain" description="Zn(2)-C6 fungal-type" evidence="7">
    <location>
        <begin position="11"/>
        <end position="42"/>
    </location>
</feature>
<dbReference type="GO" id="GO:0006351">
    <property type="term" value="P:DNA-templated transcription"/>
    <property type="evidence" value="ECO:0007669"/>
    <property type="project" value="InterPro"/>
</dbReference>
<dbReference type="Pfam" id="PF00172">
    <property type="entry name" value="Zn_clus"/>
    <property type="match status" value="1"/>
</dbReference>
<dbReference type="STRING" id="284592.B5RT54"/>
<dbReference type="InterPro" id="IPR050675">
    <property type="entry name" value="OAF3"/>
</dbReference>
<evidence type="ECO:0000256" key="2">
    <source>
        <dbReference type="ARBA" id="ARBA00023015"/>
    </source>
</evidence>
<dbReference type="PROSITE" id="PS00463">
    <property type="entry name" value="ZN2_CY6_FUNGAL_1"/>
    <property type="match status" value="1"/>
</dbReference>
<dbReference type="GeneID" id="8998284"/>
<keyword evidence="4" id="KW-0804">Transcription</keyword>
<evidence type="ECO:0000256" key="1">
    <source>
        <dbReference type="ARBA" id="ARBA00022723"/>
    </source>
</evidence>
<feature type="compositionally biased region" description="Polar residues" evidence="6">
    <location>
        <begin position="850"/>
        <end position="861"/>
    </location>
</feature>
<dbReference type="VEuPathDB" id="FungiDB:DEHA2C00748g"/>
<dbReference type="GO" id="GO:0045944">
    <property type="term" value="P:positive regulation of transcription by RNA polymerase II"/>
    <property type="evidence" value="ECO:0007669"/>
    <property type="project" value="TreeGrafter"/>
</dbReference>
<dbReference type="FunCoup" id="B5RT54">
    <property type="interactions" value="558"/>
</dbReference>
<keyword evidence="5" id="KW-0539">Nucleus</keyword>
<keyword evidence="9" id="KW-1185">Reference proteome</keyword>
<protein>
    <submittedName>
        <fullName evidence="8">DEHA2C00748p</fullName>
    </submittedName>
</protein>
<dbReference type="GO" id="GO:0008270">
    <property type="term" value="F:zinc ion binding"/>
    <property type="evidence" value="ECO:0007669"/>
    <property type="project" value="InterPro"/>
</dbReference>
<dbReference type="Gene3D" id="4.10.240.10">
    <property type="entry name" value="Zn(2)-C6 fungal-type DNA-binding domain"/>
    <property type="match status" value="1"/>
</dbReference>
<organism evidence="8 9">
    <name type="scientific">Debaryomyces hansenii (strain ATCC 36239 / CBS 767 / BCRC 21394 / JCM 1990 / NBRC 0083 / IGC 2968)</name>
    <name type="common">Yeast</name>
    <name type="synonym">Torulaspora hansenii</name>
    <dbReference type="NCBI Taxonomy" id="284592"/>
    <lineage>
        <taxon>Eukaryota</taxon>
        <taxon>Fungi</taxon>
        <taxon>Dikarya</taxon>
        <taxon>Ascomycota</taxon>
        <taxon>Saccharomycotina</taxon>
        <taxon>Pichiomycetes</taxon>
        <taxon>Debaryomycetaceae</taxon>
        <taxon>Debaryomyces</taxon>
    </lineage>
</organism>
<dbReference type="Proteomes" id="UP000000599">
    <property type="component" value="Chromosome C"/>
</dbReference>
<keyword evidence="3" id="KW-0238">DNA-binding</keyword>
<dbReference type="GO" id="GO:0000978">
    <property type="term" value="F:RNA polymerase II cis-regulatory region sequence-specific DNA binding"/>
    <property type="evidence" value="ECO:0007669"/>
    <property type="project" value="TreeGrafter"/>
</dbReference>
<dbReference type="PANTHER" id="PTHR31069:SF12">
    <property type="entry name" value="TRANSCRIPTION FACTOR DOMAIN-CONTAINING PROTEIN"/>
    <property type="match status" value="1"/>
</dbReference>
<evidence type="ECO:0000313" key="8">
    <source>
        <dbReference type="EMBL" id="CAR65516.1"/>
    </source>
</evidence>
<dbReference type="KEGG" id="dha:DEHA2C00748g"/>
<dbReference type="SMART" id="SM00066">
    <property type="entry name" value="GAL4"/>
    <property type="match status" value="1"/>
</dbReference>
<dbReference type="GO" id="GO:0000981">
    <property type="term" value="F:DNA-binding transcription factor activity, RNA polymerase II-specific"/>
    <property type="evidence" value="ECO:0007669"/>
    <property type="project" value="InterPro"/>
</dbReference>
<dbReference type="CDD" id="cd00067">
    <property type="entry name" value="GAL4"/>
    <property type="match status" value="1"/>
</dbReference>
<dbReference type="eggNOG" id="ENOG502T2PU">
    <property type="taxonomic scope" value="Eukaryota"/>
</dbReference>
<feature type="region of interest" description="Disordered" evidence="6">
    <location>
        <begin position="841"/>
        <end position="861"/>
    </location>
</feature>
<dbReference type="OrthoDB" id="4026483at2759"/>
<accession>B5RT54</accession>
<reference evidence="8 9" key="1">
    <citation type="journal article" date="2004" name="Nature">
        <title>Genome evolution in yeasts.</title>
        <authorList>
            <consortium name="Genolevures"/>
            <person name="Dujon B."/>
            <person name="Sherman D."/>
            <person name="Fischer G."/>
            <person name="Durrens P."/>
            <person name="Casaregola S."/>
            <person name="Lafontaine I."/>
            <person name="de Montigny J."/>
            <person name="Marck C."/>
            <person name="Neuveglise C."/>
            <person name="Talla E."/>
            <person name="Goffard N."/>
            <person name="Frangeul L."/>
            <person name="Aigle M."/>
            <person name="Anthouard V."/>
            <person name="Babour A."/>
            <person name="Barbe V."/>
            <person name="Barnay S."/>
            <person name="Blanchin S."/>
            <person name="Beckerich J.M."/>
            <person name="Beyne E."/>
            <person name="Bleykasten C."/>
            <person name="Boisrame A."/>
            <person name="Boyer J."/>
            <person name="Cattolico L."/>
            <person name="Confanioleri F."/>
            <person name="de Daruvar A."/>
            <person name="Despons L."/>
            <person name="Fabre E."/>
            <person name="Fairhead C."/>
            <person name="Ferry-Dumazet H."/>
            <person name="Groppi A."/>
            <person name="Hantraye F."/>
            <person name="Hennequin C."/>
            <person name="Jauniaux N."/>
            <person name="Joyet P."/>
            <person name="Kachouri R."/>
            <person name="Kerrest A."/>
            <person name="Koszul R."/>
            <person name="Lemaire M."/>
            <person name="Lesur I."/>
            <person name="Ma L."/>
            <person name="Muller H."/>
            <person name="Nicaud J.M."/>
            <person name="Nikolski M."/>
            <person name="Oztas S."/>
            <person name="Ozier-Kalogeropoulos O."/>
            <person name="Pellenz S."/>
            <person name="Potier S."/>
            <person name="Richard G.F."/>
            <person name="Straub M.L."/>
            <person name="Suleau A."/>
            <person name="Swennene D."/>
            <person name="Tekaia F."/>
            <person name="Wesolowski-Louvel M."/>
            <person name="Westhof E."/>
            <person name="Wirth B."/>
            <person name="Zeniou-Meyer M."/>
            <person name="Zivanovic I."/>
            <person name="Bolotin-Fukuhara M."/>
            <person name="Thierry A."/>
            <person name="Bouchier C."/>
            <person name="Caudron B."/>
            <person name="Scarpelli C."/>
            <person name="Gaillardin C."/>
            <person name="Weissenbach J."/>
            <person name="Wincker P."/>
            <person name="Souciet J.L."/>
        </authorList>
    </citation>
    <scope>NUCLEOTIDE SEQUENCE [LARGE SCALE GENOMIC DNA]</scope>
    <source>
        <strain evidence="9">ATCC 36239 / CBS 767 / BCRC 21394 / JCM 1990 / NBRC 0083 / IGC 2968</strain>
    </source>
</reference>
<proteinExistence type="predicted"/>
<dbReference type="RefSeq" id="XP_002770149.1">
    <property type="nucleotide sequence ID" value="XM_002770103.1"/>
</dbReference>
<dbReference type="CDD" id="cd12148">
    <property type="entry name" value="fungal_TF_MHR"/>
    <property type="match status" value="1"/>
</dbReference>
<evidence type="ECO:0000256" key="4">
    <source>
        <dbReference type="ARBA" id="ARBA00023163"/>
    </source>
</evidence>
<evidence type="ECO:0000313" key="9">
    <source>
        <dbReference type="Proteomes" id="UP000000599"/>
    </source>
</evidence>
<keyword evidence="1" id="KW-0479">Metal-binding</keyword>
<evidence type="ECO:0000256" key="5">
    <source>
        <dbReference type="ARBA" id="ARBA00023242"/>
    </source>
</evidence>
<dbReference type="SUPFAM" id="SSF57701">
    <property type="entry name" value="Zn2/Cys6 DNA-binding domain"/>
    <property type="match status" value="1"/>
</dbReference>
<dbReference type="PROSITE" id="PS50048">
    <property type="entry name" value="ZN2_CY6_FUNGAL_2"/>
    <property type="match status" value="1"/>
</dbReference>
<dbReference type="InterPro" id="IPR001138">
    <property type="entry name" value="Zn2Cys6_DnaBD"/>
</dbReference>
<dbReference type="EMBL" id="CR382135">
    <property type="protein sequence ID" value="CAR65516.1"/>
    <property type="molecule type" value="Genomic_DNA"/>
</dbReference>
<sequence>MTRKRIRSTLVCVNCRKKKMKCDRNLPCSSCVNAGIDLTCAYSSPTYKKPQFEKSLDLYSTTSIQNTFQTPVSEDNPVSIELSVNQRLESLRHKVKELEASIAAETPTKTHALTPVNDPTLSLQEHHVNRRSQNPIASEEDTISFLSSFKQPSKDKSRNISYPYRPLQFIFLSKRDPGAKIFFNYQMSLKNFSWRNSKSNACKHNVLCEQNLTKNSEVVPIDQKSRDFYGTSYISKIDHNYTYSDTIEAKNAISNYGINLGLTFCNNELGDRELIDKIKVVLPKSEIVSRLLDIFFPTLYPFFPFIDEASFRDDISKIVKNDMEGSKMESNILISKKKDLATICILLIVLRMSYLSIFSNFINQNDSVLNPQDKSVENCEERILMMNPVSLDSIEVAESCLKEFDLTANQDLLILQAATFMRIYRSYAPEEGSGYADGDSSVFNGILIHMANSLHLNRDPDYFLDRETDEKTKHLQRKLWFFLVNADMEDSITFGTPIWTMQDNYDTKLPFYCQNNSNLVDIDFERQVIKAFEYLNPVISNTHSILETILKVKSTPKISYVAKSLSELENLIDTRLGELNEHLVPDDSLPEFLKIMKLKLFIHCKLFLSYTYYCLHVYYEEKGIFDLHLFYLKKSAVIIFNDLAGISTTLLHSSRQSFGRAFTFIMTPVLEVFCRMEIVISSIILIRLQCTIRIVNNNHLEAIGLSEDSRDRCILNLQTLSLLFRKLADKSIEMVSIIGNRYRFAWRSKKAYTYISKLLFESSIYDNNEQDTRKAALKFSLNDQENIIELLESSINMKHSETGNHNTHIGLGKENKLEYLMNENQLENLWSHLESLRSKKNESSNYKNSHTTSNTDKIDSTDYSSENMIRDFDFFGSFSFGDSIPGYNPIFDMFPANS</sequence>
<dbReference type="Pfam" id="PF04082">
    <property type="entry name" value="Fungal_trans"/>
    <property type="match status" value="1"/>
</dbReference>
<keyword evidence="2" id="KW-0805">Transcription regulation</keyword>